<accession>A0A1E3BS39</accession>
<gene>
    <name evidence="6" type="ORF">SI65_01354</name>
</gene>
<proteinExistence type="predicted"/>
<dbReference type="GO" id="GO:0003847">
    <property type="term" value="F:1-alkyl-2-acetylglycerophosphocholine esterase activity"/>
    <property type="evidence" value="ECO:0007669"/>
    <property type="project" value="UniProtKB-EC"/>
</dbReference>
<dbReference type="PANTHER" id="PTHR10272:SF14">
    <property type="entry name" value="PAF ACETYLHYDROLASE FAMILY PROTEIN"/>
    <property type="match status" value="1"/>
</dbReference>
<dbReference type="Gene3D" id="3.40.50.1820">
    <property type="entry name" value="alpha/beta hydrolase"/>
    <property type="match status" value="1"/>
</dbReference>
<evidence type="ECO:0000256" key="1">
    <source>
        <dbReference type="ARBA" id="ARBA00013201"/>
    </source>
</evidence>
<keyword evidence="3" id="KW-0442">Lipid degradation</keyword>
<dbReference type="STRING" id="573508.A0A1E3BS39"/>
<evidence type="ECO:0000256" key="2">
    <source>
        <dbReference type="ARBA" id="ARBA00022801"/>
    </source>
</evidence>
<evidence type="ECO:0000256" key="4">
    <source>
        <dbReference type="ARBA" id="ARBA00023098"/>
    </source>
</evidence>
<dbReference type="PANTHER" id="PTHR10272">
    <property type="entry name" value="PLATELET-ACTIVATING FACTOR ACETYLHYDROLASE"/>
    <property type="match status" value="1"/>
</dbReference>
<keyword evidence="7" id="KW-1185">Reference proteome</keyword>
<dbReference type="EC" id="3.1.1.47" evidence="1"/>
<organism evidence="6 7">
    <name type="scientific">Aspergillus cristatus</name>
    <name type="common">Chinese Fuzhuan brick tea-fermentation fungus</name>
    <name type="synonym">Eurotium cristatum</name>
    <dbReference type="NCBI Taxonomy" id="573508"/>
    <lineage>
        <taxon>Eukaryota</taxon>
        <taxon>Fungi</taxon>
        <taxon>Dikarya</taxon>
        <taxon>Ascomycota</taxon>
        <taxon>Pezizomycotina</taxon>
        <taxon>Eurotiomycetes</taxon>
        <taxon>Eurotiomycetidae</taxon>
        <taxon>Eurotiales</taxon>
        <taxon>Aspergillaceae</taxon>
        <taxon>Aspergillus</taxon>
        <taxon>Aspergillus subgen. Aspergillus</taxon>
    </lineage>
</organism>
<dbReference type="VEuPathDB" id="FungiDB:SI65_01354"/>
<dbReference type="ESTHER" id="9euro-a0a1e3bs39">
    <property type="family name" value="PAF-Acetylhydrolase"/>
</dbReference>
<dbReference type="Proteomes" id="UP000094569">
    <property type="component" value="Unassembled WGS sequence"/>
</dbReference>
<name>A0A1E3BS39_ASPCR</name>
<evidence type="ECO:0000313" key="6">
    <source>
        <dbReference type="EMBL" id="ODM23765.1"/>
    </source>
</evidence>
<dbReference type="Pfam" id="PF03403">
    <property type="entry name" value="PAF-AH_p_II"/>
    <property type="match status" value="2"/>
</dbReference>
<reference evidence="6 7" key="1">
    <citation type="journal article" date="2016" name="BMC Genomics">
        <title>Comparative genomic and transcriptomic analyses of the Fuzhuan brick tea-fermentation fungus Aspergillus cristatus.</title>
        <authorList>
            <person name="Ge Y."/>
            <person name="Wang Y."/>
            <person name="Liu Y."/>
            <person name="Tan Y."/>
            <person name="Ren X."/>
            <person name="Zhang X."/>
            <person name="Hyde K.D."/>
            <person name="Liu Y."/>
            <person name="Liu Z."/>
        </authorList>
    </citation>
    <scope>NUCLEOTIDE SEQUENCE [LARGE SCALE GENOMIC DNA]</scope>
    <source>
        <strain evidence="6 7">GZAAS20.1005</strain>
    </source>
</reference>
<keyword evidence="4" id="KW-0443">Lipid metabolism</keyword>
<protein>
    <recommendedName>
        <fullName evidence="1">1-alkyl-2-acetylglycerophosphocholine esterase</fullName>
        <ecNumber evidence="1">3.1.1.47</ecNumber>
    </recommendedName>
</protein>
<dbReference type="InterPro" id="IPR029058">
    <property type="entry name" value="AB_hydrolase_fold"/>
</dbReference>
<feature type="signal peptide" evidence="5">
    <location>
        <begin position="1"/>
        <end position="17"/>
    </location>
</feature>
<dbReference type="GO" id="GO:0016042">
    <property type="term" value="P:lipid catabolic process"/>
    <property type="evidence" value="ECO:0007669"/>
    <property type="project" value="UniProtKB-KW"/>
</dbReference>
<keyword evidence="2" id="KW-0378">Hydrolase</keyword>
<evidence type="ECO:0000256" key="3">
    <source>
        <dbReference type="ARBA" id="ARBA00022963"/>
    </source>
</evidence>
<evidence type="ECO:0000313" key="7">
    <source>
        <dbReference type="Proteomes" id="UP000094569"/>
    </source>
</evidence>
<dbReference type="EMBL" id="JXNT01000001">
    <property type="protein sequence ID" value="ODM23765.1"/>
    <property type="molecule type" value="Genomic_DNA"/>
</dbReference>
<dbReference type="SUPFAM" id="SSF53474">
    <property type="entry name" value="alpha/beta-Hydrolases"/>
    <property type="match status" value="1"/>
</dbReference>
<comment type="caution">
    <text evidence="6">The sequence shown here is derived from an EMBL/GenBank/DDBJ whole genome shotgun (WGS) entry which is preliminary data.</text>
</comment>
<evidence type="ECO:0000256" key="5">
    <source>
        <dbReference type="SAM" id="SignalP"/>
    </source>
</evidence>
<sequence length="375" mass="40947">MPLIALLLCTLFHLVHSKILLPGPSGPCQVHIKSTELVDTSRVDPYSPKHDARAIMVSTFAPVHCGEVHYTPYIPPRIFPEASQKMKLPNSTLNIFELPSFAPSEDHHNDSKKYPVILFSPGMGSSRLIYANLLEEVASAGFLVISIDHPHDAAAVEFPDGHVIPMNPNIPHNVPLALKTRVGDVIFTLNQLQRNIQSILPSSFSSKLYLDNVAVVGHSEGGATAAAAMFNDTRFAGGINLDGSLFGPVVQKGLDRPLINIGDPHLAKEQHWAWDVIWSRLRGFKLQLRIHDIKHLGFTDLPLVFDSAPNAKALRNESAEHLGSLPGLGTLPGLRVRAILAEYITAACGFFVTGKKSDLLNGPSPLYPEVAYVRQ</sequence>
<feature type="chain" id="PRO_5009123882" description="1-alkyl-2-acetylglycerophosphocholine esterase" evidence="5">
    <location>
        <begin position="18"/>
        <end position="375"/>
    </location>
</feature>
<dbReference type="OrthoDB" id="2363873at2759"/>
<dbReference type="AlphaFoldDB" id="A0A1E3BS39"/>
<keyword evidence="5" id="KW-0732">Signal</keyword>